<evidence type="ECO:0000313" key="2">
    <source>
        <dbReference type="Proteomes" id="UP000004810"/>
    </source>
</evidence>
<organism evidence="1 2">
    <name type="scientific">Wuchereria bancrofti</name>
    <dbReference type="NCBI Taxonomy" id="6293"/>
    <lineage>
        <taxon>Eukaryota</taxon>
        <taxon>Metazoa</taxon>
        <taxon>Ecdysozoa</taxon>
        <taxon>Nematoda</taxon>
        <taxon>Chromadorea</taxon>
        <taxon>Rhabditida</taxon>
        <taxon>Spirurina</taxon>
        <taxon>Spiruromorpha</taxon>
        <taxon>Filarioidea</taxon>
        <taxon>Onchocercidae</taxon>
        <taxon>Wuchereria</taxon>
    </lineage>
</organism>
<comment type="caution">
    <text evidence="1">The sequence shown here is derived from an EMBL/GenBank/DDBJ whole genome shotgun (WGS) entry which is preliminary data.</text>
</comment>
<protein>
    <submittedName>
        <fullName evidence="1">Uncharacterized protein</fullName>
    </submittedName>
</protein>
<dbReference type="AlphaFoldDB" id="J9BA76"/>
<gene>
    <name evidence="1" type="ORF">WUBG_05083</name>
</gene>
<dbReference type="EMBL" id="ADBV01001875">
    <property type="protein sequence ID" value="EJW84005.1"/>
    <property type="molecule type" value="Genomic_DNA"/>
</dbReference>
<name>J9BA76_WUCBA</name>
<evidence type="ECO:0000313" key="1">
    <source>
        <dbReference type="EMBL" id="EJW84005.1"/>
    </source>
</evidence>
<accession>J9BA76</accession>
<sequence length="99" mass="10711">MISSSSSSSVAVAVKSNITINLISMNDKRTNIHSSFSHQSIGDHICCIADVNDIIIVIITSHLDAIPIISKQASSKQILLPFFSANPIVPPNLYKEFAM</sequence>
<dbReference type="Proteomes" id="UP000004810">
    <property type="component" value="Unassembled WGS sequence"/>
</dbReference>
<proteinExistence type="predicted"/>
<reference evidence="2" key="1">
    <citation type="submission" date="2012-08" db="EMBL/GenBank/DDBJ databases">
        <title>The Genome Sequence of Wuchereria bancrofti.</title>
        <authorList>
            <person name="Nutman T.B."/>
            <person name="Fink D.L."/>
            <person name="Russ C."/>
            <person name="Young S."/>
            <person name="Zeng Q."/>
            <person name="Koehrsen M."/>
            <person name="Alvarado L."/>
            <person name="Berlin A."/>
            <person name="Chapman S.B."/>
            <person name="Chen Z."/>
            <person name="Freedman E."/>
            <person name="Gellesch M."/>
            <person name="Goldberg J."/>
            <person name="Griggs A."/>
            <person name="Gujja S."/>
            <person name="Heilman E.R."/>
            <person name="Heiman D."/>
            <person name="Hepburn T."/>
            <person name="Howarth C."/>
            <person name="Jen D."/>
            <person name="Larson L."/>
            <person name="Lewis B."/>
            <person name="Mehta T."/>
            <person name="Park D."/>
            <person name="Pearson M."/>
            <person name="Roberts A."/>
            <person name="Saif S."/>
            <person name="Shea T."/>
            <person name="Shenoy N."/>
            <person name="Sisk P."/>
            <person name="Stolte C."/>
            <person name="Sykes S."/>
            <person name="Walk T."/>
            <person name="White J."/>
            <person name="Yandava C."/>
            <person name="Haas B."/>
            <person name="Henn M.R."/>
            <person name="Nusbaum C."/>
            <person name="Birren B."/>
        </authorList>
    </citation>
    <scope>NUCLEOTIDE SEQUENCE [LARGE SCALE GENOMIC DNA]</scope>
    <source>
        <strain evidence="2">NA</strain>
    </source>
</reference>